<dbReference type="OMA" id="FSHAIIP"/>
<dbReference type="EnsemblMetazoa" id="Aqu2.1.20989_001">
    <property type="protein sequence ID" value="Aqu2.1.20989_001"/>
    <property type="gene ID" value="Aqu2.1.20989"/>
</dbReference>
<organism evidence="1">
    <name type="scientific">Amphimedon queenslandica</name>
    <name type="common">Sponge</name>
    <dbReference type="NCBI Taxonomy" id="400682"/>
    <lineage>
        <taxon>Eukaryota</taxon>
        <taxon>Metazoa</taxon>
        <taxon>Porifera</taxon>
        <taxon>Demospongiae</taxon>
        <taxon>Heteroscleromorpha</taxon>
        <taxon>Haplosclerida</taxon>
        <taxon>Niphatidae</taxon>
        <taxon>Amphimedon</taxon>
    </lineage>
</organism>
<reference evidence="1" key="1">
    <citation type="submission" date="2017-05" db="UniProtKB">
        <authorList>
            <consortium name="EnsemblMetazoa"/>
        </authorList>
    </citation>
    <scope>IDENTIFICATION</scope>
</reference>
<sequence>MVEQWLALRSYFASTDERLVIVQRTLKRLDNPILKLYFLFLDEILPLFSRFNQLFLSERPLLHVLHSELIVLYKKYLLKFVKEEVVDAHAHNILELDVANEDHHLSNDQLFVGVATRRFIDSCDEIDEIRKRCPLDDPLLKLLSFLDPHQCKQVQLSNILQVAKRFPNVIKEEDIESLKDEIDDFKLQTFDDGLLQKDPYVFWSSISKLEDPVSGDLRHSQLSNLAKALLILPHGNADTERFWFRNPFCSVQQPYYTDM</sequence>
<protein>
    <recommendedName>
        <fullName evidence="2">HAT C-terminal dimerisation domain-containing protein</fullName>
    </recommendedName>
</protein>
<evidence type="ECO:0000313" key="1">
    <source>
        <dbReference type="EnsemblMetazoa" id="Aqu2.1.20989_001"/>
    </source>
</evidence>
<name>A0A1X7TZY3_AMPQE</name>
<dbReference type="AlphaFoldDB" id="A0A1X7TZY3"/>
<accession>A0A1X7TZY3</accession>
<dbReference type="InParanoid" id="A0A1X7TZY3"/>
<proteinExistence type="predicted"/>
<evidence type="ECO:0008006" key="2">
    <source>
        <dbReference type="Google" id="ProtNLM"/>
    </source>
</evidence>